<comment type="caution">
    <text evidence="1">The sequence shown here is derived from an EMBL/GenBank/DDBJ whole genome shotgun (WGS) entry which is preliminary data.</text>
</comment>
<evidence type="ECO:0000313" key="1">
    <source>
        <dbReference type="EMBL" id="GAG43203.1"/>
    </source>
</evidence>
<organism evidence="1">
    <name type="scientific">marine sediment metagenome</name>
    <dbReference type="NCBI Taxonomy" id="412755"/>
    <lineage>
        <taxon>unclassified sequences</taxon>
        <taxon>metagenomes</taxon>
        <taxon>ecological metagenomes</taxon>
    </lineage>
</organism>
<dbReference type="AlphaFoldDB" id="X0Y3B5"/>
<name>X0Y3B5_9ZZZZ</name>
<dbReference type="EMBL" id="BARS01059173">
    <property type="protein sequence ID" value="GAG43203.1"/>
    <property type="molecule type" value="Genomic_DNA"/>
</dbReference>
<gene>
    <name evidence="1" type="ORF">S01H1_85877</name>
</gene>
<sequence length="44" mass="5116">MIHKGTGVDIFDYKIQERLDPTLLAGFIQAVKEFGKELYKEEED</sequence>
<reference evidence="1" key="1">
    <citation type="journal article" date="2014" name="Front. Microbiol.">
        <title>High frequency of phylogenetically diverse reductive dehalogenase-homologous genes in deep subseafloor sedimentary metagenomes.</title>
        <authorList>
            <person name="Kawai M."/>
            <person name="Futagami T."/>
            <person name="Toyoda A."/>
            <person name="Takaki Y."/>
            <person name="Nishi S."/>
            <person name="Hori S."/>
            <person name="Arai W."/>
            <person name="Tsubouchi T."/>
            <person name="Morono Y."/>
            <person name="Uchiyama I."/>
            <person name="Ito T."/>
            <person name="Fujiyama A."/>
            <person name="Inagaki F."/>
            <person name="Takami H."/>
        </authorList>
    </citation>
    <scope>NUCLEOTIDE SEQUENCE</scope>
    <source>
        <strain evidence="1">Expedition CK06-06</strain>
    </source>
</reference>
<accession>X0Y3B5</accession>
<protein>
    <submittedName>
        <fullName evidence="1">Uncharacterized protein</fullName>
    </submittedName>
</protein>
<proteinExistence type="predicted"/>